<dbReference type="Pfam" id="PF00578">
    <property type="entry name" value="AhpC-TSA"/>
    <property type="match status" value="1"/>
</dbReference>
<evidence type="ECO:0000259" key="4">
    <source>
        <dbReference type="PROSITE" id="PS51352"/>
    </source>
</evidence>
<evidence type="ECO:0000256" key="1">
    <source>
        <dbReference type="ARBA" id="ARBA00009796"/>
    </source>
</evidence>
<dbReference type="GO" id="GO:0140824">
    <property type="term" value="F:thioredoxin-dependent peroxiredoxin activity"/>
    <property type="evidence" value="ECO:0007669"/>
    <property type="project" value="UniProtKB-EC"/>
</dbReference>
<comment type="similarity">
    <text evidence="1">Belongs to the peroxiredoxin family. AhpC/Prx1 subfamily.</text>
</comment>
<comment type="caution">
    <text evidence="5">The sequence shown here is derived from an EMBL/GenBank/DDBJ whole genome shotgun (WGS) entry which is preliminary data.</text>
</comment>
<dbReference type="PANTHER" id="PTHR10681">
    <property type="entry name" value="THIOREDOXIN PEROXIDASE"/>
    <property type="match status" value="1"/>
</dbReference>
<comment type="function">
    <text evidence="3">Thiol-specific peroxidase that catalyzes the reduction of hydrogen peroxide and organic hydroperoxides to water and alcohols, respectively. Plays a role in cell protection against oxidative stress by detoxifying peroxides.</text>
</comment>
<dbReference type="SUPFAM" id="SSF52833">
    <property type="entry name" value="Thioredoxin-like"/>
    <property type="match status" value="1"/>
</dbReference>
<accession>A0ABS4GG99</accession>
<evidence type="ECO:0000256" key="3">
    <source>
        <dbReference type="ARBA" id="ARBA00037420"/>
    </source>
</evidence>
<name>A0ABS4GG99_9FIRM</name>
<dbReference type="Gene3D" id="3.30.1020.10">
    <property type="entry name" value="Antioxidant, Horf6, Chain A, domain2"/>
    <property type="match status" value="1"/>
</dbReference>
<dbReference type="InterPro" id="IPR024706">
    <property type="entry name" value="Peroxiredoxin_AhpC-typ"/>
</dbReference>
<dbReference type="InterPro" id="IPR013766">
    <property type="entry name" value="Thioredoxin_domain"/>
</dbReference>
<organism evidence="5 6">
    <name type="scientific">Sedimentibacter acidaminivorans</name>
    <dbReference type="NCBI Taxonomy" id="913099"/>
    <lineage>
        <taxon>Bacteria</taxon>
        <taxon>Bacillati</taxon>
        <taxon>Bacillota</taxon>
        <taxon>Tissierellia</taxon>
        <taxon>Sedimentibacter</taxon>
    </lineage>
</organism>
<dbReference type="Proteomes" id="UP001519342">
    <property type="component" value="Unassembled WGS sequence"/>
</dbReference>
<dbReference type="PANTHER" id="PTHR10681:SF128">
    <property type="entry name" value="THIOREDOXIN-DEPENDENT PEROXIDE REDUCTASE, MITOCHONDRIAL"/>
    <property type="match status" value="1"/>
</dbReference>
<dbReference type="InterPro" id="IPR050217">
    <property type="entry name" value="Peroxiredoxin"/>
</dbReference>
<dbReference type="InterPro" id="IPR036249">
    <property type="entry name" value="Thioredoxin-like_sf"/>
</dbReference>
<dbReference type="PIRSF" id="PIRSF000239">
    <property type="entry name" value="AHPC"/>
    <property type="match status" value="1"/>
</dbReference>
<dbReference type="InterPro" id="IPR019479">
    <property type="entry name" value="Peroxiredoxin_C"/>
</dbReference>
<dbReference type="PROSITE" id="PS51352">
    <property type="entry name" value="THIOREDOXIN_2"/>
    <property type="match status" value="1"/>
</dbReference>
<feature type="domain" description="Thioredoxin" evidence="4">
    <location>
        <begin position="19"/>
        <end position="174"/>
    </location>
</feature>
<proteinExistence type="inferred from homology"/>
<dbReference type="InterPro" id="IPR000866">
    <property type="entry name" value="AhpC/TSA"/>
</dbReference>
<reference evidence="5 6" key="1">
    <citation type="submission" date="2021-03" db="EMBL/GenBank/DDBJ databases">
        <title>Genomic Encyclopedia of Type Strains, Phase IV (KMG-IV): sequencing the most valuable type-strain genomes for metagenomic binning, comparative biology and taxonomic classification.</title>
        <authorList>
            <person name="Goeker M."/>
        </authorList>
    </citation>
    <scope>NUCLEOTIDE SEQUENCE [LARGE SCALE GENOMIC DNA]</scope>
    <source>
        <strain evidence="5 6">DSM 24004</strain>
    </source>
</reference>
<dbReference type="EMBL" id="JAGGKS010000008">
    <property type="protein sequence ID" value="MBP1926723.1"/>
    <property type="molecule type" value="Genomic_DNA"/>
</dbReference>
<dbReference type="Pfam" id="PF10417">
    <property type="entry name" value="1-cysPrx_C"/>
    <property type="match status" value="1"/>
</dbReference>
<protein>
    <submittedName>
        <fullName evidence="5">Peroxiredoxin (Alkyl hydroperoxide reductase subunit C)</fullName>
        <ecNumber evidence="5">1.11.1.24</ecNumber>
    </submittedName>
</protein>
<keyword evidence="2 5" id="KW-0560">Oxidoreductase</keyword>
<evidence type="ECO:0000313" key="6">
    <source>
        <dbReference type="Proteomes" id="UP001519342"/>
    </source>
</evidence>
<dbReference type="NCBIfam" id="NF009668">
    <property type="entry name" value="PRK13189.1"/>
    <property type="match status" value="1"/>
</dbReference>
<dbReference type="EC" id="1.11.1.24" evidence="5"/>
<dbReference type="RefSeq" id="WP_209512453.1">
    <property type="nucleotide sequence ID" value="NZ_JAGGKS010000008.1"/>
</dbReference>
<keyword evidence="5" id="KW-0575">Peroxidase</keyword>
<evidence type="ECO:0000256" key="2">
    <source>
        <dbReference type="ARBA" id="ARBA00023002"/>
    </source>
</evidence>
<sequence length="226" mass="25526">MISNDIVSANNFKNPSNCITIGRMAPDFTDSSTQGVITLSKYREKWVLLFSEPVNFGPISTTELIAFTQLYAEFEKRNVQLLCITIDSTFSDIEWLMDIYKATGLQVPFPLLADRDAEIANLYGMVNPDRIYEESVRDAFIINPGGKIAGILTYPVSCGRNLYEILRMIDSLQLTYENNVYTPANWIPGQPVVVPPPHTFEEALQRENEGESLGLNCSSWFLCYKD</sequence>
<keyword evidence="6" id="KW-1185">Reference proteome</keyword>
<evidence type="ECO:0000313" key="5">
    <source>
        <dbReference type="EMBL" id="MBP1926723.1"/>
    </source>
</evidence>
<gene>
    <name evidence="5" type="ORF">J2Z76_002593</name>
</gene>
<dbReference type="Gene3D" id="3.40.30.10">
    <property type="entry name" value="Glutaredoxin"/>
    <property type="match status" value="1"/>
</dbReference>